<feature type="transmembrane region" description="Helical" evidence="2">
    <location>
        <begin position="32"/>
        <end position="53"/>
    </location>
</feature>
<organism evidence="3 4">
    <name type="scientific">Streptomyces harbinensis</name>
    <dbReference type="NCBI Taxonomy" id="1176198"/>
    <lineage>
        <taxon>Bacteria</taxon>
        <taxon>Bacillati</taxon>
        <taxon>Actinomycetota</taxon>
        <taxon>Actinomycetes</taxon>
        <taxon>Kitasatosporales</taxon>
        <taxon>Streptomycetaceae</taxon>
        <taxon>Streptomyces</taxon>
    </lineage>
</organism>
<dbReference type="Pfam" id="PF13829">
    <property type="entry name" value="DUF4191"/>
    <property type="match status" value="1"/>
</dbReference>
<dbReference type="Proteomes" id="UP000198873">
    <property type="component" value="Unassembled WGS sequence"/>
</dbReference>
<feature type="transmembrane region" description="Helical" evidence="2">
    <location>
        <begin position="59"/>
        <end position="78"/>
    </location>
</feature>
<keyword evidence="2" id="KW-0472">Membrane</keyword>
<name>A0A1I6RTF2_9ACTN</name>
<keyword evidence="2" id="KW-0812">Transmembrane</keyword>
<dbReference type="RefSeq" id="WP_019432946.1">
    <property type="nucleotide sequence ID" value="NZ_CP054938.1"/>
</dbReference>
<keyword evidence="4" id="KW-1185">Reference proteome</keyword>
<gene>
    <name evidence="3" type="ORF">SAMN05444716_103356</name>
</gene>
<proteinExistence type="predicted"/>
<dbReference type="AlphaFoldDB" id="A0A1I6RTF2"/>
<sequence>MARKDKEQDSENPGRLKQIALTYKMTKRVDRWIGLVISAVGLGTFGVVLGIGFLIGHPIYLGILGFLVALLTTAIVFGRRAERAAFSQMEGQPGAAAAVLENLRRGFAFTPAVAINRNQDVVHRAVGKCGVVLVGEGNPNRLKTLMAAEKRRMNRVVSDVPVHDVIVGTGEDQVPLKKLRTKVMKFPRVLPGHRVTEVNDRLRAMGDLMSNMPLPKGPMPKGMRLPKGGPQQRRGR</sequence>
<dbReference type="InterPro" id="IPR025445">
    <property type="entry name" value="DUF4191"/>
</dbReference>
<reference evidence="4" key="1">
    <citation type="submission" date="2016-10" db="EMBL/GenBank/DDBJ databases">
        <authorList>
            <person name="Varghese N."/>
            <person name="Submissions S."/>
        </authorList>
    </citation>
    <scope>NUCLEOTIDE SEQUENCE [LARGE SCALE GENOMIC DNA]</scope>
    <source>
        <strain evidence="4">CGMCC 4.7047</strain>
    </source>
</reference>
<dbReference type="EMBL" id="FPAB01000003">
    <property type="protein sequence ID" value="SFS67738.1"/>
    <property type="molecule type" value="Genomic_DNA"/>
</dbReference>
<evidence type="ECO:0000313" key="4">
    <source>
        <dbReference type="Proteomes" id="UP000198873"/>
    </source>
</evidence>
<accession>A0A1I6RTF2</accession>
<evidence type="ECO:0000313" key="3">
    <source>
        <dbReference type="EMBL" id="SFS67738.1"/>
    </source>
</evidence>
<protein>
    <submittedName>
        <fullName evidence="3">Uncharacterized protein</fullName>
    </submittedName>
</protein>
<evidence type="ECO:0000256" key="2">
    <source>
        <dbReference type="SAM" id="Phobius"/>
    </source>
</evidence>
<keyword evidence="2" id="KW-1133">Transmembrane helix</keyword>
<dbReference type="STRING" id="1176198.SAMN05444716_103356"/>
<feature type="region of interest" description="Disordered" evidence="1">
    <location>
        <begin position="208"/>
        <end position="236"/>
    </location>
</feature>
<evidence type="ECO:0000256" key="1">
    <source>
        <dbReference type="SAM" id="MobiDB-lite"/>
    </source>
</evidence>